<keyword evidence="3" id="KW-1185">Reference proteome</keyword>
<dbReference type="EMBL" id="FNJW01000008">
    <property type="protein sequence ID" value="SDQ53011.1"/>
    <property type="molecule type" value="Genomic_DNA"/>
</dbReference>
<sequence>MADRETQDYLSKGIHGNKKTNPDERNKYFGSLRERVYLSMTIEQLISENYIDALKQEIQLHPNQQLLLNGQIDMSKLTPYIKLCQEYNCSFRIVSDEGALRSPLGLIYVSSTAVDETEVDVAVKYPLRTPPKEENKKPSFFKKLFS</sequence>
<dbReference type="SUPFAM" id="SSF160515">
    <property type="entry name" value="YueI-like"/>
    <property type="match status" value="1"/>
</dbReference>
<feature type="region of interest" description="Disordered" evidence="1">
    <location>
        <begin position="1"/>
        <end position="25"/>
    </location>
</feature>
<dbReference type="PIRSF" id="PIRSF034303">
    <property type="entry name" value="DUF1694"/>
    <property type="match status" value="1"/>
</dbReference>
<dbReference type="Gene3D" id="3.30.1330.30">
    <property type="match status" value="1"/>
</dbReference>
<organism evidence="2 3">
    <name type="scientific">Carnobacterium viridans</name>
    <dbReference type="NCBI Taxonomy" id="174587"/>
    <lineage>
        <taxon>Bacteria</taxon>
        <taxon>Bacillati</taxon>
        <taxon>Bacillota</taxon>
        <taxon>Bacilli</taxon>
        <taxon>Lactobacillales</taxon>
        <taxon>Carnobacteriaceae</taxon>
        <taxon>Carnobacterium</taxon>
    </lineage>
</organism>
<dbReference type="InterPro" id="IPR029064">
    <property type="entry name" value="Ribosomal_eL30-like_sf"/>
</dbReference>
<dbReference type="RefSeq" id="WP_089978495.1">
    <property type="nucleotide sequence ID" value="NZ_CP084916.1"/>
</dbReference>
<dbReference type="Proteomes" id="UP000199481">
    <property type="component" value="Unassembled WGS sequence"/>
</dbReference>
<evidence type="ECO:0000313" key="3">
    <source>
        <dbReference type="Proteomes" id="UP000199481"/>
    </source>
</evidence>
<proteinExistence type="predicted"/>
<reference evidence="3" key="1">
    <citation type="submission" date="2016-10" db="EMBL/GenBank/DDBJ databases">
        <authorList>
            <person name="Varghese N."/>
            <person name="Submissions S."/>
        </authorList>
    </citation>
    <scope>NUCLEOTIDE SEQUENCE [LARGE SCALE GENOMIC DNA]</scope>
    <source>
        <strain evidence="3">MPL-11</strain>
    </source>
</reference>
<evidence type="ECO:0000313" key="2">
    <source>
        <dbReference type="EMBL" id="SDQ53011.1"/>
    </source>
</evidence>
<name>A0A1H1BM22_9LACT</name>
<evidence type="ECO:0000256" key="1">
    <source>
        <dbReference type="SAM" id="MobiDB-lite"/>
    </source>
</evidence>
<dbReference type="OrthoDB" id="95278at2"/>
<dbReference type="InterPro" id="IPR012543">
    <property type="entry name" value="DUF1694"/>
</dbReference>
<gene>
    <name evidence="2" type="ORF">SAMN04487752_2649</name>
</gene>
<protein>
    <submittedName>
        <fullName evidence="2">Uncharacterized protein YueI</fullName>
    </submittedName>
</protein>
<accession>A0A1H1BM22</accession>
<dbReference type="AlphaFoldDB" id="A0A1H1BM22"/>
<dbReference type="Pfam" id="PF07997">
    <property type="entry name" value="DUF1694"/>
    <property type="match status" value="1"/>
</dbReference>